<dbReference type="AlphaFoldDB" id="A0A2A4J0M5"/>
<reference evidence="2" key="1">
    <citation type="submission" date="2017-09" db="EMBL/GenBank/DDBJ databases">
        <title>Contemporary evolution of a Lepidopteran species, Heliothis virescens, in response to modern agricultural practices.</title>
        <authorList>
            <person name="Fritz M.L."/>
            <person name="Deyonke A.M."/>
            <person name="Papanicolaou A."/>
            <person name="Micinski S."/>
            <person name="Westbrook J."/>
            <person name="Gould F."/>
        </authorList>
    </citation>
    <scope>NUCLEOTIDE SEQUENCE [LARGE SCALE GENOMIC DNA]</scope>
    <source>
        <strain evidence="2">HvINT-</strain>
        <tissue evidence="2">Whole body</tissue>
    </source>
</reference>
<organism evidence="2">
    <name type="scientific">Heliothis virescens</name>
    <name type="common">Tobacco budworm moth</name>
    <dbReference type="NCBI Taxonomy" id="7102"/>
    <lineage>
        <taxon>Eukaryota</taxon>
        <taxon>Metazoa</taxon>
        <taxon>Ecdysozoa</taxon>
        <taxon>Arthropoda</taxon>
        <taxon>Hexapoda</taxon>
        <taxon>Insecta</taxon>
        <taxon>Pterygota</taxon>
        <taxon>Neoptera</taxon>
        <taxon>Endopterygota</taxon>
        <taxon>Lepidoptera</taxon>
        <taxon>Glossata</taxon>
        <taxon>Ditrysia</taxon>
        <taxon>Noctuoidea</taxon>
        <taxon>Noctuidae</taxon>
        <taxon>Heliothinae</taxon>
        <taxon>Heliothis</taxon>
    </lineage>
</organism>
<proteinExistence type="predicted"/>
<gene>
    <name evidence="2" type="ORF">B5V51_9726</name>
</gene>
<evidence type="ECO:0000313" key="2">
    <source>
        <dbReference type="EMBL" id="PCG65074.1"/>
    </source>
</evidence>
<feature type="compositionally biased region" description="Basic residues" evidence="1">
    <location>
        <begin position="52"/>
        <end position="68"/>
    </location>
</feature>
<accession>A0A2A4J0M5</accession>
<comment type="caution">
    <text evidence="2">The sequence shown here is derived from an EMBL/GenBank/DDBJ whole genome shotgun (WGS) entry which is preliminary data.</text>
</comment>
<protein>
    <submittedName>
        <fullName evidence="2">Uncharacterized protein</fullName>
    </submittedName>
</protein>
<dbReference type="EMBL" id="NWSH01004460">
    <property type="protein sequence ID" value="PCG65074.1"/>
    <property type="molecule type" value="Genomic_DNA"/>
</dbReference>
<feature type="compositionally biased region" description="Basic and acidic residues" evidence="1">
    <location>
        <begin position="69"/>
        <end position="80"/>
    </location>
</feature>
<feature type="region of interest" description="Disordered" evidence="1">
    <location>
        <begin position="1"/>
        <end position="136"/>
    </location>
</feature>
<feature type="compositionally biased region" description="Acidic residues" evidence="1">
    <location>
        <begin position="89"/>
        <end position="106"/>
    </location>
</feature>
<sequence>MCACSLPTCPRNEEDDYDTDEDTDEDIDEDVSVSNYDQREQRQHAGSTGGRTRTRRPGHGKARRGHKSGGRDTSGHDPSGHDPSGYDESGYDESGYDEGGYDESGYDESGHITSGTTGGSRRRRYHTPDVFDPPPSVSIAFYNFEPHEI</sequence>
<feature type="compositionally biased region" description="Acidic residues" evidence="1">
    <location>
        <begin position="13"/>
        <end position="31"/>
    </location>
</feature>
<name>A0A2A4J0M5_HELVI</name>
<evidence type="ECO:0000256" key="1">
    <source>
        <dbReference type="SAM" id="MobiDB-lite"/>
    </source>
</evidence>